<dbReference type="InterPro" id="IPR002823">
    <property type="entry name" value="DUF112_TM"/>
</dbReference>
<feature type="transmembrane region" description="Helical" evidence="1">
    <location>
        <begin position="386"/>
        <end position="404"/>
    </location>
</feature>
<dbReference type="PANTHER" id="PTHR35342:SF5">
    <property type="entry name" value="TRICARBOXYLIC TRANSPORT PROTEIN"/>
    <property type="match status" value="1"/>
</dbReference>
<keyword evidence="1" id="KW-0812">Transmembrane</keyword>
<dbReference type="PANTHER" id="PTHR35342">
    <property type="entry name" value="TRICARBOXYLIC TRANSPORT PROTEIN"/>
    <property type="match status" value="1"/>
</dbReference>
<feature type="transmembrane region" description="Helical" evidence="1">
    <location>
        <begin position="105"/>
        <end position="129"/>
    </location>
</feature>
<gene>
    <name evidence="3" type="ORF">ATN84_21950</name>
</gene>
<evidence type="ECO:0000313" key="3">
    <source>
        <dbReference type="EMBL" id="KXF74887.1"/>
    </source>
</evidence>
<feature type="transmembrane region" description="Helical" evidence="1">
    <location>
        <begin position="200"/>
        <end position="218"/>
    </location>
</feature>
<dbReference type="Proteomes" id="UP000070107">
    <property type="component" value="Unassembled WGS sequence"/>
</dbReference>
<evidence type="ECO:0000259" key="2">
    <source>
        <dbReference type="Pfam" id="PF01970"/>
    </source>
</evidence>
<feature type="transmembrane region" description="Helical" evidence="1">
    <location>
        <begin position="355"/>
        <end position="379"/>
    </location>
</feature>
<feature type="transmembrane region" description="Helical" evidence="1">
    <location>
        <begin position="163"/>
        <end position="180"/>
    </location>
</feature>
<feature type="transmembrane region" description="Helical" evidence="1">
    <location>
        <begin position="14"/>
        <end position="36"/>
    </location>
</feature>
<dbReference type="Pfam" id="PF01970">
    <property type="entry name" value="TctA"/>
    <property type="match status" value="1"/>
</dbReference>
<sequence>MESLLDTLPHLLDLSLILAAFIGVTCGILGGALPGISPSITMALLLPFTYAMQPVDAIVMLAATYIGAEYGGSVPAILIRTPGTNAAAATVLDGYAMNRQGKAGLALGISLYSGFLGSIFGLLLLIMLSEPLANLALAFSPPAYFALGILGLSVIATLSGDSMLKGLIAALFGLMIATIGTDPVTGSNRFTFGNSDLLGGIEPVLVMVGLFALSELLAQAGTRDDIDRITSRPRIEFPGLRLARRLIKPQAIGGTIGAFEGVMPGAGGTIASFMAYNEARRWSKNKEEFGKGSPEGIAAPETANNTVAETALVPLLSFGIPGSNSTAILLGGFLIHGLQPGPMLFEKSADVIHGLYAGILVAIFGMVAVGIAILPICVWMVNRPRAFLNAFILALILSGIYTIHEGLTDVAFMLFAGAFGFFMRFLRFPFLPTVLGLVLGFLVESNFRRSLVLSGNDMSIFVGDWVSIVLLTVAALFIGGSIIQRGISFFKPSPKTAEAEQIGG</sequence>
<dbReference type="EMBL" id="LNTU01000040">
    <property type="protein sequence ID" value="KXF74887.1"/>
    <property type="molecule type" value="Genomic_DNA"/>
</dbReference>
<feature type="domain" description="DUF112" evidence="2">
    <location>
        <begin position="17"/>
        <end position="435"/>
    </location>
</feature>
<keyword evidence="1" id="KW-0472">Membrane</keyword>
<protein>
    <recommendedName>
        <fullName evidence="2">DUF112 domain-containing protein</fullName>
    </recommendedName>
</protein>
<evidence type="ECO:0000313" key="4">
    <source>
        <dbReference type="Proteomes" id="UP000070107"/>
    </source>
</evidence>
<feature type="transmembrane region" description="Helical" evidence="1">
    <location>
        <begin position="464"/>
        <end position="483"/>
    </location>
</feature>
<keyword evidence="1" id="KW-1133">Transmembrane helix</keyword>
<dbReference type="STRING" id="1494590.ATN84_21950"/>
<dbReference type="RefSeq" id="WP_068885122.1">
    <property type="nucleotide sequence ID" value="NZ_LNTU01000040.1"/>
</dbReference>
<reference evidence="3 4" key="1">
    <citation type="submission" date="2015-11" db="EMBL/GenBank/DDBJ databases">
        <title>Draft genome sequence of Paramesorhizobium deserti A-3-E, a strain highly resistant to diverse beta-lactam antibiotics.</title>
        <authorList>
            <person name="Lv R."/>
            <person name="Yang X."/>
            <person name="Fang N."/>
            <person name="Guo J."/>
            <person name="Luo X."/>
            <person name="Peng F."/>
            <person name="Yang R."/>
            <person name="Cui Y."/>
            <person name="Fang C."/>
            <person name="Song Y."/>
        </authorList>
    </citation>
    <scope>NUCLEOTIDE SEQUENCE [LARGE SCALE GENOMIC DNA]</scope>
    <source>
        <strain evidence="3 4">A-3-E</strain>
    </source>
</reference>
<keyword evidence="4" id="KW-1185">Reference proteome</keyword>
<evidence type="ECO:0000256" key="1">
    <source>
        <dbReference type="SAM" id="Phobius"/>
    </source>
</evidence>
<feature type="transmembrane region" description="Helical" evidence="1">
    <location>
        <begin position="410"/>
        <end position="443"/>
    </location>
</feature>
<proteinExistence type="predicted"/>
<comment type="caution">
    <text evidence="3">The sequence shown here is derived from an EMBL/GenBank/DDBJ whole genome shotgun (WGS) entry which is preliminary data.</text>
</comment>
<feature type="transmembrane region" description="Helical" evidence="1">
    <location>
        <begin position="312"/>
        <end position="335"/>
    </location>
</feature>
<organism evidence="3 4">
    <name type="scientific">Paramesorhizobium deserti</name>
    <dbReference type="NCBI Taxonomy" id="1494590"/>
    <lineage>
        <taxon>Bacteria</taxon>
        <taxon>Pseudomonadati</taxon>
        <taxon>Pseudomonadota</taxon>
        <taxon>Alphaproteobacteria</taxon>
        <taxon>Hyphomicrobiales</taxon>
        <taxon>Phyllobacteriaceae</taxon>
        <taxon>Paramesorhizobium</taxon>
    </lineage>
</organism>
<accession>A0A135HNU9</accession>
<feature type="transmembrane region" description="Helical" evidence="1">
    <location>
        <begin position="135"/>
        <end position="156"/>
    </location>
</feature>
<dbReference type="AlphaFoldDB" id="A0A135HNU9"/>
<dbReference type="OrthoDB" id="9806425at2"/>
<name>A0A135HNU9_9HYPH</name>